<dbReference type="EMBL" id="MPIN01000001">
    <property type="protein sequence ID" value="OJH42732.1"/>
    <property type="molecule type" value="Genomic_DNA"/>
</dbReference>
<keyword evidence="3" id="KW-0223">Dioxygenase</keyword>
<proteinExistence type="predicted"/>
<feature type="region of interest" description="Disordered" evidence="1">
    <location>
        <begin position="280"/>
        <end position="301"/>
    </location>
</feature>
<feature type="domain" description="Intradiol ring-cleavage dioxygenases" evidence="2">
    <location>
        <begin position="82"/>
        <end position="210"/>
    </location>
</feature>
<dbReference type="RefSeq" id="WP_071896828.1">
    <property type="nucleotide sequence ID" value="NZ_MPIN01000001.1"/>
</dbReference>
<reference evidence="3 4" key="2">
    <citation type="submission" date="2016-12" db="EMBL/GenBank/DDBJ databases">
        <title>Draft Genome Sequence of Cystobacter ferrugineus Strain Cbfe23.</title>
        <authorList>
            <person name="Akbar S."/>
            <person name="Dowd S.E."/>
            <person name="Stevens D.C."/>
        </authorList>
    </citation>
    <scope>NUCLEOTIDE SEQUENCE [LARGE SCALE GENOMIC DNA]</scope>
    <source>
        <strain evidence="3 4">Cbfe23</strain>
    </source>
</reference>
<dbReference type="InterPro" id="IPR000627">
    <property type="entry name" value="Intradiol_dOase_C"/>
</dbReference>
<dbReference type="InterPro" id="IPR015889">
    <property type="entry name" value="Intradiol_dOase_core"/>
</dbReference>
<dbReference type="SUPFAM" id="SSF49482">
    <property type="entry name" value="Aromatic compound dioxygenase"/>
    <property type="match status" value="1"/>
</dbReference>
<evidence type="ECO:0000259" key="2">
    <source>
        <dbReference type="Pfam" id="PF00775"/>
    </source>
</evidence>
<dbReference type="STRING" id="83449.BON30_06025"/>
<keyword evidence="3" id="KW-0560">Oxidoreductase</keyword>
<gene>
    <name evidence="3" type="ORF">BON30_06025</name>
</gene>
<dbReference type="PANTHER" id="PTHR34315">
    <property type="match status" value="1"/>
</dbReference>
<sequence length="301" mass="32692">MSTKTKSMTRRGLLGAMGLAVVAVPLPRFLAWAKPSVKPVGRGWATGGTAAMTGARSYPNPFTSQPGAACKLTCAQIVGPCHGNTQVRQDISEGHPGLPVRLAFRVLDERCQPVEGASVDIWHAGPEGTYSGDDQHALCNADDEKARAAHWFRGVQRTNAEGRVDFNTCFPGWYPTRTVHIHFTIQVAGVESVTSQLYFEDSLNDDILRTQALYNTRGTRDTRNTDDKVASPDQQSDFVLQTQKMPDGALLAWKTFIVRSSTGLPLCEANSEHIQALLKSGVNPSDPSTFPPGMLPSKLSR</sequence>
<dbReference type="PROSITE" id="PS51318">
    <property type="entry name" value="TAT"/>
    <property type="match status" value="1"/>
</dbReference>
<name>A0A1L9BKA8_9BACT</name>
<dbReference type="GO" id="GO:0008199">
    <property type="term" value="F:ferric iron binding"/>
    <property type="evidence" value="ECO:0007669"/>
    <property type="project" value="InterPro"/>
</dbReference>
<comment type="caution">
    <text evidence="3">The sequence shown here is derived from an EMBL/GenBank/DDBJ whole genome shotgun (WGS) entry which is preliminary data.</text>
</comment>
<keyword evidence="4" id="KW-1185">Reference proteome</keyword>
<dbReference type="OrthoDB" id="9805815at2"/>
<dbReference type="Proteomes" id="UP000182229">
    <property type="component" value="Unassembled WGS sequence"/>
</dbReference>
<dbReference type="GO" id="GO:0016702">
    <property type="term" value="F:oxidoreductase activity, acting on single donors with incorporation of molecular oxygen, incorporation of two atoms of oxygen"/>
    <property type="evidence" value="ECO:0007669"/>
    <property type="project" value="InterPro"/>
</dbReference>
<dbReference type="Gene3D" id="2.60.130.10">
    <property type="entry name" value="Aromatic compound dioxygenase"/>
    <property type="match status" value="1"/>
</dbReference>
<dbReference type="PANTHER" id="PTHR34315:SF1">
    <property type="entry name" value="INTRADIOL RING-CLEAVAGE DIOXYGENASES DOMAIN-CONTAINING PROTEIN-RELATED"/>
    <property type="match status" value="1"/>
</dbReference>
<evidence type="ECO:0000256" key="1">
    <source>
        <dbReference type="SAM" id="MobiDB-lite"/>
    </source>
</evidence>
<dbReference type="InterPro" id="IPR006311">
    <property type="entry name" value="TAT_signal"/>
</dbReference>
<evidence type="ECO:0000313" key="3">
    <source>
        <dbReference type="EMBL" id="OJH42732.1"/>
    </source>
</evidence>
<dbReference type="Pfam" id="PF00775">
    <property type="entry name" value="Dioxygenase_C"/>
    <property type="match status" value="1"/>
</dbReference>
<evidence type="ECO:0000313" key="4">
    <source>
        <dbReference type="Proteomes" id="UP000182229"/>
    </source>
</evidence>
<organism evidence="3 4">
    <name type="scientific">Cystobacter ferrugineus</name>
    <dbReference type="NCBI Taxonomy" id="83449"/>
    <lineage>
        <taxon>Bacteria</taxon>
        <taxon>Pseudomonadati</taxon>
        <taxon>Myxococcota</taxon>
        <taxon>Myxococcia</taxon>
        <taxon>Myxococcales</taxon>
        <taxon>Cystobacterineae</taxon>
        <taxon>Archangiaceae</taxon>
        <taxon>Cystobacter</taxon>
    </lineage>
</organism>
<accession>A0A1L9BKA8</accession>
<reference evidence="4" key="1">
    <citation type="submission" date="2016-11" db="EMBL/GenBank/DDBJ databases">
        <authorList>
            <person name="Shukria A."/>
            <person name="Stevens D.C."/>
        </authorList>
    </citation>
    <scope>NUCLEOTIDE SEQUENCE [LARGE SCALE GENOMIC DNA]</scope>
    <source>
        <strain evidence="4">Cbfe23</strain>
    </source>
</reference>
<dbReference type="AlphaFoldDB" id="A0A1L9BKA8"/>
<protein>
    <submittedName>
        <fullName evidence="3">Protocatechuate 3,4-dioxygenase</fullName>
    </submittedName>
</protein>